<sequence>MLACPKSSDDDHPAPSQAEPHATTQLLPPHPPLARPPRADAALPPSASPLRKKSHGKQQFGIEAFYIDQAPLFAIRIIAELFSEPSALACLKDALELKWGIAYAVAESYVDFDGIPEFISTVLTCNTSHQQIQRNRVVTPIGFVANFLDFCFKACDTSTPPYSSRSNLEILKNLSAIVGFAALSIDMVGVPSNFRNDLDAALNKDLRLFLSHMSTIDNLAKNDAMFATRCREMHEYLGIKPIVPRGESRAGGMRQEEGVSEGALSNARKTVLKIAMAITKEPIYGCAPQITKLITLLPTILAPIPEDISGDIRSATEYLLGDVFADQGQNVFHSRYLPTMDLFVSGPKQACSWFRESPPASDLRKITGNGFARFMETVKGPISPSLLASHIKRCMATVPLGLVPACLRDLITHLLKTDEGPAEPLLSTAMCRSIALLLSLNPSREVIYKDLCRLLERMLGSKTSKPTSPGPTQEKLVPMMLHRSGRQPVQKVKPEALARVLSNGMDGGSELGGVAVIDSLEKVGQLAKWHRAWAMLLAYPDVFGSDEKIEKEVSAASHALATILASLYGPFISVEFAMLMDVLPSPETAARDISLWHSAFVLPQLVTPIAGTLRDWLQPESAAVGIENLGYKVLFMLCIVYLMGGVWLTYLIKGVR</sequence>
<keyword evidence="2" id="KW-0472">Membrane</keyword>
<evidence type="ECO:0000313" key="4">
    <source>
        <dbReference type="Proteomes" id="UP000269721"/>
    </source>
</evidence>
<feature type="compositionally biased region" description="Low complexity" evidence="1">
    <location>
        <begin position="39"/>
        <end position="49"/>
    </location>
</feature>
<proteinExistence type="predicted"/>
<dbReference type="OrthoDB" id="28755at2759"/>
<reference evidence="4" key="1">
    <citation type="journal article" date="2018" name="Nat. Microbiol.">
        <title>Leveraging single-cell genomics to expand the fungal tree of life.</title>
        <authorList>
            <person name="Ahrendt S.R."/>
            <person name="Quandt C.A."/>
            <person name="Ciobanu D."/>
            <person name="Clum A."/>
            <person name="Salamov A."/>
            <person name="Andreopoulos B."/>
            <person name="Cheng J.F."/>
            <person name="Woyke T."/>
            <person name="Pelin A."/>
            <person name="Henrissat B."/>
            <person name="Reynolds N.K."/>
            <person name="Benny G.L."/>
            <person name="Smith M.E."/>
            <person name="James T.Y."/>
            <person name="Grigoriev I.V."/>
        </authorList>
    </citation>
    <scope>NUCLEOTIDE SEQUENCE [LARGE SCALE GENOMIC DNA]</scope>
</reference>
<organism evidence="3 4">
    <name type="scientific">Blyttiomyces helicus</name>
    <dbReference type="NCBI Taxonomy" id="388810"/>
    <lineage>
        <taxon>Eukaryota</taxon>
        <taxon>Fungi</taxon>
        <taxon>Fungi incertae sedis</taxon>
        <taxon>Chytridiomycota</taxon>
        <taxon>Chytridiomycota incertae sedis</taxon>
        <taxon>Chytridiomycetes</taxon>
        <taxon>Chytridiomycetes incertae sedis</taxon>
        <taxon>Blyttiomyces</taxon>
    </lineage>
</organism>
<feature type="transmembrane region" description="Helical" evidence="2">
    <location>
        <begin position="633"/>
        <end position="652"/>
    </location>
</feature>
<keyword evidence="2" id="KW-1133">Transmembrane helix</keyword>
<gene>
    <name evidence="3" type="ORF">BDK51DRAFT_51335</name>
</gene>
<accession>A0A4P9W9C1</accession>
<dbReference type="Proteomes" id="UP000269721">
    <property type="component" value="Unassembled WGS sequence"/>
</dbReference>
<dbReference type="AlphaFoldDB" id="A0A4P9W9C1"/>
<keyword evidence="4" id="KW-1185">Reference proteome</keyword>
<feature type="region of interest" description="Disordered" evidence="1">
    <location>
        <begin position="1"/>
        <end position="53"/>
    </location>
</feature>
<dbReference type="EMBL" id="KZ996941">
    <property type="protein sequence ID" value="RKO88105.1"/>
    <property type="molecule type" value="Genomic_DNA"/>
</dbReference>
<name>A0A4P9W9C1_9FUNG</name>
<protein>
    <submittedName>
        <fullName evidence="3">Uncharacterized protein</fullName>
    </submittedName>
</protein>
<evidence type="ECO:0000256" key="2">
    <source>
        <dbReference type="SAM" id="Phobius"/>
    </source>
</evidence>
<evidence type="ECO:0000256" key="1">
    <source>
        <dbReference type="SAM" id="MobiDB-lite"/>
    </source>
</evidence>
<evidence type="ECO:0000313" key="3">
    <source>
        <dbReference type="EMBL" id="RKO88105.1"/>
    </source>
</evidence>
<keyword evidence="2" id="KW-0812">Transmembrane</keyword>